<feature type="transmembrane region" description="Helical" evidence="7">
    <location>
        <begin position="333"/>
        <end position="355"/>
    </location>
</feature>
<evidence type="ECO:0000259" key="8">
    <source>
        <dbReference type="Pfam" id="PF02687"/>
    </source>
</evidence>
<feature type="domain" description="ABC3 transporter permease C-terminal" evidence="8">
    <location>
        <begin position="293"/>
        <end position="408"/>
    </location>
</feature>
<evidence type="ECO:0000313" key="9">
    <source>
        <dbReference type="EMBL" id="QKH84401.1"/>
    </source>
</evidence>
<evidence type="ECO:0000256" key="3">
    <source>
        <dbReference type="ARBA" id="ARBA00022692"/>
    </source>
</evidence>
<keyword evidence="2" id="KW-1003">Cell membrane</keyword>
<accession>A0AAP9NB95</accession>
<keyword evidence="5 7" id="KW-0472">Membrane</keyword>
<feature type="transmembrane region" description="Helical" evidence="7">
    <location>
        <begin position="375"/>
        <end position="398"/>
    </location>
</feature>
<comment type="subcellular location">
    <subcellularLocation>
        <location evidence="1">Cell membrane</location>
        <topology evidence="1">Multi-pass membrane protein</topology>
    </subcellularLocation>
</comment>
<dbReference type="Proteomes" id="UP000501467">
    <property type="component" value="Chromosome"/>
</dbReference>
<dbReference type="AlphaFoldDB" id="A0AAP9NB95"/>
<dbReference type="InterPro" id="IPR003838">
    <property type="entry name" value="ABC3_permease_C"/>
</dbReference>
<proteinExistence type="inferred from homology"/>
<name>A0AAP9NB95_BACFG</name>
<dbReference type="PANTHER" id="PTHR30572">
    <property type="entry name" value="MEMBRANE COMPONENT OF TRANSPORTER-RELATED"/>
    <property type="match status" value="1"/>
</dbReference>
<evidence type="ECO:0000256" key="7">
    <source>
        <dbReference type="SAM" id="Phobius"/>
    </source>
</evidence>
<dbReference type="PANTHER" id="PTHR30572:SF4">
    <property type="entry name" value="ABC TRANSPORTER PERMEASE YTRF"/>
    <property type="match status" value="1"/>
</dbReference>
<feature type="transmembrane region" description="Helical" evidence="7">
    <location>
        <begin position="292"/>
        <end position="312"/>
    </location>
</feature>
<keyword evidence="3 7" id="KW-0812">Transmembrane</keyword>
<dbReference type="GO" id="GO:0022857">
    <property type="term" value="F:transmembrane transporter activity"/>
    <property type="evidence" value="ECO:0007669"/>
    <property type="project" value="TreeGrafter"/>
</dbReference>
<evidence type="ECO:0000313" key="10">
    <source>
        <dbReference type="Proteomes" id="UP000501467"/>
    </source>
</evidence>
<comment type="similarity">
    <text evidence="6">Belongs to the ABC-4 integral membrane protein family.</text>
</comment>
<dbReference type="RefSeq" id="WP_005776279.1">
    <property type="nucleotide sequence ID" value="NZ_CP054003.1"/>
</dbReference>
<evidence type="ECO:0000256" key="6">
    <source>
        <dbReference type="ARBA" id="ARBA00038076"/>
    </source>
</evidence>
<gene>
    <name evidence="9" type="ORF">FOC69_08535</name>
</gene>
<dbReference type="EMBL" id="CP054003">
    <property type="protein sequence ID" value="QKH84401.1"/>
    <property type="molecule type" value="Genomic_DNA"/>
</dbReference>
<dbReference type="GO" id="GO:0005886">
    <property type="term" value="C:plasma membrane"/>
    <property type="evidence" value="ECO:0007669"/>
    <property type="project" value="UniProtKB-SubCell"/>
</dbReference>
<feature type="transmembrane region" description="Helical" evidence="7">
    <location>
        <begin position="20"/>
        <end position="39"/>
    </location>
</feature>
<evidence type="ECO:0000256" key="1">
    <source>
        <dbReference type="ARBA" id="ARBA00004651"/>
    </source>
</evidence>
<dbReference type="Pfam" id="PF02687">
    <property type="entry name" value="FtsX"/>
    <property type="match status" value="1"/>
</dbReference>
<keyword evidence="4 7" id="KW-1133">Transmembrane helix</keyword>
<reference evidence="9 10" key="1">
    <citation type="submission" date="2020-05" db="EMBL/GenBank/DDBJ databases">
        <title>FDA dAtabase for Regulatory Grade micrObial Sequences (FDA-ARGOS): Supporting development and validation of Infectious Disease Dx tests.</title>
        <authorList>
            <person name="Bojja K."/>
            <person name="Kessler A."/>
            <person name="Tallon L."/>
            <person name="Sadzewicz L."/>
            <person name="Zhao X."/>
            <person name="Vavikolanu K."/>
            <person name="Mehta A."/>
            <person name="Aluvathingal J."/>
            <person name="Nadendla S."/>
            <person name="Myers T."/>
            <person name="Yan Y."/>
            <person name="Sichtig H."/>
        </authorList>
    </citation>
    <scope>NUCLEOTIDE SEQUENCE [LARGE SCALE GENOMIC DNA]</scope>
    <source>
        <strain evidence="9 10">FDAARGOS_763</strain>
    </source>
</reference>
<sequence>MIKHLLKQIWAQRSVNTWLWIELILVSVCLFYVMDYLYVTGRLYTIPPGFDTEHVYRIKLASIPPDGKEYKPGDTDSLKIEQWFSILSRIRAYPGVVAVSLSIGSHPYNQNSSNGGKGIDTTWVHGYTYKVSPDYFRVFCVTDKQGETESLVEAATQENTWIVSAETERKFAESGIEILGKGIKNWGETEPTNIIRGICKTMRFDDFFPVYPAYIECYSEATLLGWRGNNVEFCARVRPDVDGVDFSSRFRKDLKEQLRTGNFYLLDISSFNDLRENYYRSNGKINDVKIRIAALGFFLLNILMGVIGTFWIRTQQRRSEMGLRLALGSTRANLRILLIGEGILLLVLAIVPSAVINANLAIMGILTDTMPATAMRFLVVQSIVFVLIVIMIVIGVCLPAHQVMKIEPAEALHEE</sequence>
<organism evidence="9 10">
    <name type="scientific">Bacteroides fragilis</name>
    <dbReference type="NCBI Taxonomy" id="817"/>
    <lineage>
        <taxon>Bacteria</taxon>
        <taxon>Pseudomonadati</taxon>
        <taxon>Bacteroidota</taxon>
        <taxon>Bacteroidia</taxon>
        <taxon>Bacteroidales</taxon>
        <taxon>Bacteroidaceae</taxon>
        <taxon>Bacteroides</taxon>
    </lineage>
</organism>
<protein>
    <submittedName>
        <fullName evidence="9">FtsX-like permease family protein</fullName>
    </submittedName>
</protein>
<evidence type="ECO:0000256" key="4">
    <source>
        <dbReference type="ARBA" id="ARBA00022989"/>
    </source>
</evidence>
<evidence type="ECO:0000256" key="2">
    <source>
        <dbReference type="ARBA" id="ARBA00022475"/>
    </source>
</evidence>
<dbReference type="InterPro" id="IPR050250">
    <property type="entry name" value="Macrolide_Exporter_MacB"/>
</dbReference>
<evidence type="ECO:0000256" key="5">
    <source>
        <dbReference type="ARBA" id="ARBA00023136"/>
    </source>
</evidence>